<name>A0A4C1YCM8_EUMVA</name>
<protein>
    <submittedName>
        <fullName evidence="1">Uncharacterized protein</fullName>
    </submittedName>
</protein>
<gene>
    <name evidence="1" type="ORF">EVAR_50904_1</name>
</gene>
<dbReference type="EMBL" id="BGZK01001151">
    <property type="protein sequence ID" value="GBP72602.1"/>
    <property type="molecule type" value="Genomic_DNA"/>
</dbReference>
<comment type="caution">
    <text evidence="1">The sequence shown here is derived from an EMBL/GenBank/DDBJ whole genome shotgun (WGS) entry which is preliminary data.</text>
</comment>
<dbReference type="Proteomes" id="UP000299102">
    <property type="component" value="Unassembled WGS sequence"/>
</dbReference>
<keyword evidence="2" id="KW-1185">Reference proteome</keyword>
<organism evidence="1 2">
    <name type="scientific">Eumeta variegata</name>
    <name type="common">Bagworm moth</name>
    <name type="synonym">Eumeta japonica</name>
    <dbReference type="NCBI Taxonomy" id="151549"/>
    <lineage>
        <taxon>Eukaryota</taxon>
        <taxon>Metazoa</taxon>
        <taxon>Ecdysozoa</taxon>
        <taxon>Arthropoda</taxon>
        <taxon>Hexapoda</taxon>
        <taxon>Insecta</taxon>
        <taxon>Pterygota</taxon>
        <taxon>Neoptera</taxon>
        <taxon>Endopterygota</taxon>
        <taxon>Lepidoptera</taxon>
        <taxon>Glossata</taxon>
        <taxon>Ditrysia</taxon>
        <taxon>Tineoidea</taxon>
        <taxon>Psychidae</taxon>
        <taxon>Oiketicinae</taxon>
        <taxon>Eumeta</taxon>
    </lineage>
</organism>
<reference evidence="1 2" key="1">
    <citation type="journal article" date="2019" name="Commun. Biol.">
        <title>The bagworm genome reveals a unique fibroin gene that provides high tensile strength.</title>
        <authorList>
            <person name="Kono N."/>
            <person name="Nakamura H."/>
            <person name="Ohtoshi R."/>
            <person name="Tomita M."/>
            <person name="Numata K."/>
            <person name="Arakawa K."/>
        </authorList>
    </citation>
    <scope>NUCLEOTIDE SEQUENCE [LARGE SCALE GENOMIC DNA]</scope>
</reference>
<proteinExistence type="predicted"/>
<sequence length="102" mass="11596">MDIQHEPKGATSAMSTFQKRIESLITNGAWATRTLFYWTKRNSGSCSFISLFCENVERNDFRAAAKLATAWLYDSSYMRSSVISTTASAVLNYQHMRSQPQQ</sequence>
<accession>A0A4C1YCM8</accession>
<evidence type="ECO:0000313" key="2">
    <source>
        <dbReference type="Proteomes" id="UP000299102"/>
    </source>
</evidence>
<dbReference type="AlphaFoldDB" id="A0A4C1YCM8"/>
<evidence type="ECO:0000313" key="1">
    <source>
        <dbReference type="EMBL" id="GBP72602.1"/>
    </source>
</evidence>